<organism evidence="2">
    <name type="scientific">bioreactor metagenome</name>
    <dbReference type="NCBI Taxonomy" id="1076179"/>
    <lineage>
        <taxon>unclassified sequences</taxon>
        <taxon>metagenomes</taxon>
        <taxon>ecological metagenomes</taxon>
    </lineage>
</organism>
<reference evidence="2" key="1">
    <citation type="submission" date="2019-08" db="EMBL/GenBank/DDBJ databases">
        <authorList>
            <person name="Kucharzyk K."/>
            <person name="Murdoch R.W."/>
            <person name="Higgins S."/>
            <person name="Loffler F."/>
        </authorList>
    </citation>
    <scope>NUCLEOTIDE SEQUENCE</scope>
</reference>
<dbReference type="AlphaFoldDB" id="A0A645A271"/>
<accession>A0A645A271</accession>
<evidence type="ECO:0000313" key="2">
    <source>
        <dbReference type="EMBL" id="MPM44943.1"/>
    </source>
</evidence>
<proteinExistence type="predicted"/>
<comment type="caution">
    <text evidence="2">The sequence shown here is derived from an EMBL/GenBank/DDBJ whole genome shotgun (WGS) entry which is preliminary data.</text>
</comment>
<feature type="compositionally biased region" description="Basic and acidic residues" evidence="1">
    <location>
        <begin position="44"/>
        <end position="55"/>
    </location>
</feature>
<evidence type="ECO:0000256" key="1">
    <source>
        <dbReference type="SAM" id="MobiDB-lite"/>
    </source>
</evidence>
<name>A0A645A271_9ZZZZ</name>
<gene>
    <name evidence="2" type="ORF">SDC9_91625</name>
</gene>
<protein>
    <submittedName>
        <fullName evidence="2">Uncharacterized protein</fullName>
    </submittedName>
</protein>
<dbReference type="EMBL" id="VSSQ01010677">
    <property type="protein sequence ID" value="MPM44943.1"/>
    <property type="molecule type" value="Genomic_DNA"/>
</dbReference>
<sequence length="77" mass="8190">MTVGLGDVDARADGRGQRLLNEVNPPRASLHARVDHGALLHLGDARGHADDHTGLEEPEGANLPQKLLEHPLGHVVV</sequence>
<feature type="region of interest" description="Disordered" evidence="1">
    <location>
        <begin position="1"/>
        <end position="27"/>
    </location>
</feature>
<feature type="region of interest" description="Disordered" evidence="1">
    <location>
        <begin position="44"/>
        <end position="63"/>
    </location>
</feature>